<dbReference type="Proteomes" id="UP000886818">
    <property type="component" value="Chromosome"/>
</dbReference>
<accession>A0ABX8RB65</accession>
<dbReference type="RefSeq" id="WP_218282996.1">
    <property type="nucleotide sequence ID" value="NZ_CP078093.1"/>
</dbReference>
<evidence type="ECO:0000313" key="1">
    <source>
        <dbReference type="EMBL" id="QXM06300.1"/>
    </source>
</evidence>
<keyword evidence="2" id="KW-1185">Reference proteome</keyword>
<name>A0ABX8RB65_9CLOT</name>
<evidence type="ECO:0000313" key="2">
    <source>
        <dbReference type="Proteomes" id="UP000886818"/>
    </source>
</evidence>
<gene>
    <name evidence="1" type="ORF">KVH43_00200</name>
</gene>
<sequence>MFSIVRSGPKIFILESSCIHEAIEYFKNHFNAFQCNIDTAFEKSNEDNIVILLTDKMKETIYLTDIKDILVVKCEIEVVLSHILNNKKYNLISCLRIAPRIIMMRYFGDIEKVINELKKDYNAQIGTFDEILEKNNKGTVIAFTKNSLNTPISLSSIYENSLFIHKNYSTLIKDLNIHDLKYLNIGLDNKDWYELHIKIYDSYGEYALHYKRLIHIMESLELGLILGESWGTDAATIFYSVGVYRIRFFTFYDPQYIKKILLGLEYLEDDTRIVDLDLYHKRRKIHWSDLKNREKKDKISLSKLYRNHIISKLEKNSLEELFALEKKILTTRY</sequence>
<reference evidence="1" key="1">
    <citation type="submission" date="2021-07" db="EMBL/GenBank/DDBJ databases">
        <title>Complete genome sequence of Crassaminicella sp. 143-21, isolated from a deep-sea hydrothermal vent.</title>
        <authorList>
            <person name="Li X."/>
        </authorList>
    </citation>
    <scope>NUCLEOTIDE SEQUENCE</scope>
    <source>
        <strain evidence="1">143-21</strain>
    </source>
</reference>
<dbReference type="EMBL" id="CP078093">
    <property type="protein sequence ID" value="QXM06300.1"/>
    <property type="molecule type" value="Genomic_DNA"/>
</dbReference>
<proteinExistence type="predicted"/>
<organism evidence="1 2">
    <name type="scientific">Crassaminicella indica</name>
    <dbReference type="NCBI Taxonomy" id="2855394"/>
    <lineage>
        <taxon>Bacteria</taxon>
        <taxon>Bacillati</taxon>
        <taxon>Bacillota</taxon>
        <taxon>Clostridia</taxon>
        <taxon>Eubacteriales</taxon>
        <taxon>Clostridiaceae</taxon>
        <taxon>Crassaminicella</taxon>
    </lineage>
</organism>
<protein>
    <submittedName>
        <fullName evidence="1">Uncharacterized protein</fullName>
    </submittedName>
</protein>